<reference evidence="13 14" key="1">
    <citation type="submission" date="2018-11" db="EMBL/GenBank/DDBJ databases">
        <title>Aerococcus sp. SJQ22, whole genome shotgun sequence.</title>
        <authorList>
            <person name="Sun L."/>
            <person name="Gao X."/>
            <person name="Chen W."/>
            <person name="Huang K."/>
        </authorList>
    </citation>
    <scope>NUCLEOTIDE SEQUENCE [LARGE SCALE GENOMIC DNA]</scope>
    <source>
        <strain evidence="13 14">SJQ22</strain>
    </source>
</reference>
<evidence type="ECO:0000256" key="10">
    <source>
        <dbReference type="SAM" id="MobiDB-lite"/>
    </source>
</evidence>
<keyword evidence="6" id="KW-0269">Exonuclease</keyword>
<dbReference type="PANTHER" id="PTHR30591">
    <property type="entry name" value="RECBCD ENZYME SUBUNIT RECC"/>
    <property type="match status" value="1"/>
</dbReference>
<name>A0A3N4GRZ6_9LACT</name>
<keyword evidence="8" id="KW-0238">DNA-binding</keyword>
<evidence type="ECO:0000256" key="2">
    <source>
        <dbReference type="ARBA" id="ARBA00022741"/>
    </source>
</evidence>
<protein>
    <submittedName>
        <fullName evidence="13">ATP-dependent deoxyribonuclease subunit B</fullName>
    </submittedName>
</protein>
<dbReference type="Pfam" id="PF12705">
    <property type="entry name" value="PDDEXK_1"/>
    <property type="match status" value="1"/>
</dbReference>
<dbReference type="EMBL" id="RKMG01000002">
    <property type="protein sequence ID" value="RPA65025.1"/>
    <property type="molecule type" value="Genomic_DNA"/>
</dbReference>
<evidence type="ECO:0000313" key="14">
    <source>
        <dbReference type="Proteomes" id="UP000273977"/>
    </source>
</evidence>
<gene>
    <name evidence="13" type="ORF">EF384_01030</name>
</gene>
<dbReference type="RefSeq" id="WP_123779130.1">
    <property type="nucleotide sequence ID" value="NZ_RKMG01000002.1"/>
</dbReference>
<evidence type="ECO:0000256" key="3">
    <source>
        <dbReference type="ARBA" id="ARBA00022763"/>
    </source>
</evidence>
<dbReference type="InterPro" id="IPR038726">
    <property type="entry name" value="PDDEXK_AddAB-type"/>
</dbReference>
<keyword evidence="2" id="KW-0547">Nucleotide-binding</keyword>
<dbReference type="OrthoDB" id="9758506at2"/>
<feature type="domain" description="ATP-dependent helicase/deoxyribonuclease subunit B N-terminal" evidence="12">
    <location>
        <begin position="13"/>
        <end position="294"/>
    </location>
</feature>
<sequence length="1240" mass="142664">MSLQFILKTPTKDNMTKIYQDIDQYLQADADHQVFIITDDNMKFEMEMKVLREMRKVQSTGDKASDGQHVGMMRLQVQSFKRLAWYLLQKQDAKRTTGISDIANIMLIGRVLASIKDDLVVYRGEYSQIGFIEALADLFKELQDGQISAAFLADTMDQFAENPNPLVKNQVKKMKEIAYIFNHYETAVAGETLGEEDVFDQLRQALQTQDLSKTKIIITGFDYFNAQELATIVTLLEHTPSVQIVLNLDHDYSQQNPEWYELFTVTGKTYHQLINFARSQQLEVDYPIYAEANDSYDPAFQVLDHYLQTDNRIERVDTAQTAENKALIQSIMEIWEVPSVYMEADQVASQIYQLIADEDKTLRYKDIQILLRDEDAYQYALEAALKANDIPYFANFQDAMDLHPLYHFMSALFKVYRNNWRYQDVFDLLRTDLLTPLDIDDLTDSVPVANTIVEDEAPGLIQVQTRFRDAIDLTENVVLRNGYEGQFWWSTDRTWSYILVDEDGEKMGTERDIAIEATANRVKSFLAGVLQPLFVNWKRAQTTTEAVTYFYQFLVKSGVPDSLMAWRDHYLALGHLQEGRQHEQAWQTFVNMLDDYVQLFGEEPFDVDYFFSILDIAFQNASYAIVPPTMDAVTIASFDEGKVKPKKITFIMGMSKYALPQTYEEKSLLTDEDRELMAAKLDDLQAFKLSATTKNNNEAYKAYLAFLSATEHLYISYPINNGDKSTEGLSPMIQRIAQAFDIKTKHLRQPDASMNTPVTLKLGNGHSQVRYLLNAIAQSKHQGQAIATAWQPVYQQVTEHQATTNLLKWLRTSLDYHNIVRPLTAELARELYGEVLSVSVSQLELYNRDPFSYYLKYGLKLKERPSFKLDALQTGNYFHDVLDHVFKAIDARDFDMANLSEAEVDSILADVMKAFEDSAIYPEYTVFSVNNRNHHLQNAMKDTLRLLIENIIKQKQAVHLKTIETERTFGFTTSEEETDTLTQFHLANGQEVRLRGKIDRLDAAETTDETGNHQYIQVVDYKSSKHDVKFDEIYLGAQLQLFTYLGVALEALRREGHSVQALGAFYQRIFQPMVKIKEQKDLTDANIEEKIMSELKLSGYVRADYNVLDEIHEGGLPASAKSTVYSATRKKDGDFDRYSKVLTQDEIEQMLGFVQQKIVETAEEIVSGHIALYPIEGDKFIPSMTEPYRSVSMFDATDYMNKYRPHPKLDKENFFKVIQANQNDQDTDEEETLNDEETTH</sequence>
<evidence type="ECO:0000256" key="4">
    <source>
        <dbReference type="ARBA" id="ARBA00022801"/>
    </source>
</evidence>
<dbReference type="Pfam" id="PF21445">
    <property type="entry name" value="ADDB_N"/>
    <property type="match status" value="1"/>
</dbReference>
<dbReference type="InterPro" id="IPR027417">
    <property type="entry name" value="P-loop_NTPase"/>
</dbReference>
<accession>A0A3N4GRZ6</accession>
<keyword evidence="7" id="KW-0067">ATP-binding</keyword>
<dbReference type="GO" id="GO:0005524">
    <property type="term" value="F:ATP binding"/>
    <property type="evidence" value="ECO:0007669"/>
    <property type="project" value="UniProtKB-KW"/>
</dbReference>
<dbReference type="GO" id="GO:0003677">
    <property type="term" value="F:DNA binding"/>
    <property type="evidence" value="ECO:0007669"/>
    <property type="project" value="UniProtKB-KW"/>
</dbReference>
<dbReference type="PANTHER" id="PTHR30591:SF1">
    <property type="entry name" value="RECBCD ENZYME SUBUNIT RECC"/>
    <property type="match status" value="1"/>
</dbReference>
<feature type="domain" description="PD-(D/E)XK endonuclease-like" evidence="11">
    <location>
        <begin position="838"/>
        <end position="1147"/>
    </location>
</feature>
<dbReference type="SUPFAM" id="SSF52540">
    <property type="entry name" value="P-loop containing nucleoside triphosphate hydrolases"/>
    <property type="match status" value="1"/>
</dbReference>
<proteinExistence type="predicted"/>
<feature type="region of interest" description="Disordered" evidence="10">
    <location>
        <begin position="1221"/>
        <end position="1240"/>
    </location>
</feature>
<evidence type="ECO:0000259" key="11">
    <source>
        <dbReference type="Pfam" id="PF12705"/>
    </source>
</evidence>
<evidence type="ECO:0000313" key="13">
    <source>
        <dbReference type="EMBL" id="RPA65025.1"/>
    </source>
</evidence>
<evidence type="ECO:0000256" key="6">
    <source>
        <dbReference type="ARBA" id="ARBA00022839"/>
    </source>
</evidence>
<evidence type="ECO:0000256" key="7">
    <source>
        <dbReference type="ARBA" id="ARBA00022840"/>
    </source>
</evidence>
<keyword evidence="1" id="KW-0540">Nuclease</keyword>
<dbReference type="GO" id="GO:0004386">
    <property type="term" value="F:helicase activity"/>
    <property type="evidence" value="ECO:0007669"/>
    <property type="project" value="UniProtKB-KW"/>
</dbReference>
<evidence type="ECO:0000256" key="5">
    <source>
        <dbReference type="ARBA" id="ARBA00022806"/>
    </source>
</evidence>
<keyword evidence="4" id="KW-0378">Hydrolase</keyword>
<dbReference type="GO" id="GO:0004527">
    <property type="term" value="F:exonuclease activity"/>
    <property type="evidence" value="ECO:0007669"/>
    <property type="project" value="UniProtKB-KW"/>
</dbReference>
<keyword evidence="14" id="KW-1185">Reference proteome</keyword>
<organism evidence="13 14">
    <name type="scientific">Aerococcus agrisoli</name>
    <dbReference type="NCBI Taxonomy" id="2487350"/>
    <lineage>
        <taxon>Bacteria</taxon>
        <taxon>Bacillati</taxon>
        <taxon>Bacillota</taxon>
        <taxon>Bacilli</taxon>
        <taxon>Lactobacillales</taxon>
        <taxon>Aerococcaceae</taxon>
        <taxon>Aerococcus</taxon>
    </lineage>
</organism>
<keyword evidence="3" id="KW-0227">DNA damage</keyword>
<keyword evidence="5" id="KW-0347">Helicase</keyword>
<keyword evidence="9" id="KW-0234">DNA repair</keyword>
<evidence type="ECO:0000256" key="8">
    <source>
        <dbReference type="ARBA" id="ARBA00023125"/>
    </source>
</evidence>
<comment type="caution">
    <text evidence="13">The sequence shown here is derived from an EMBL/GenBank/DDBJ whole genome shotgun (WGS) entry which is preliminary data.</text>
</comment>
<dbReference type="InterPro" id="IPR049035">
    <property type="entry name" value="ADDB_N"/>
</dbReference>
<evidence type="ECO:0000256" key="1">
    <source>
        <dbReference type="ARBA" id="ARBA00022722"/>
    </source>
</evidence>
<dbReference type="Gene3D" id="3.90.320.10">
    <property type="match status" value="1"/>
</dbReference>
<dbReference type="AlphaFoldDB" id="A0A3N4GRZ6"/>
<feature type="compositionally biased region" description="Acidic residues" evidence="10">
    <location>
        <begin position="1225"/>
        <end position="1240"/>
    </location>
</feature>
<dbReference type="Proteomes" id="UP000273977">
    <property type="component" value="Unassembled WGS sequence"/>
</dbReference>
<dbReference type="GO" id="GO:0006310">
    <property type="term" value="P:DNA recombination"/>
    <property type="evidence" value="ECO:0007669"/>
    <property type="project" value="TreeGrafter"/>
</dbReference>
<dbReference type="InterPro" id="IPR011604">
    <property type="entry name" value="PDDEXK-like_dom_sf"/>
</dbReference>
<evidence type="ECO:0000259" key="12">
    <source>
        <dbReference type="Pfam" id="PF21445"/>
    </source>
</evidence>
<dbReference type="Gene3D" id="3.40.50.300">
    <property type="entry name" value="P-loop containing nucleotide triphosphate hydrolases"/>
    <property type="match status" value="4"/>
</dbReference>
<dbReference type="GO" id="GO:0006281">
    <property type="term" value="P:DNA repair"/>
    <property type="evidence" value="ECO:0007669"/>
    <property type="project" value="UniProtKB-KW"/>
</dbReference>
<evidence type="ECO:0000256" key="9">
    <source>
        <dbReference type="ARBA" id="ARBA00023204"/>
    </source>
</evidence>